<evidence type="ECO:0000256" key="2">
    <source>
        <dbReference type="ARBA" id="ARBA00023125"/>
    </source>
</evidence>
<protein>
    <submittedName>
        <fullName evidence="6">Helix-turn-helix domain-containing protein</fullName>
    </submittedName>
</protein>
<feature type="domain" description="HTH tetR-type" evidence="5">
    <location>
        <begin position="14"/>
        <end position="73"/>
    </location>
</feature>
<keyword evidence="2 4" id="KW-0238">DNA-binding</keyword>
<name>A0ABT8FY61_9MICO</name>
<sequence length="184" mass="19784">MTVSRANQGPRAAAGNRRALLDAARELFDQRGIDLPLVEVARAAGVGQGVLYRHFPDRLALVFAVFEENMERLEAHAAASPMTVRDLAFEVASGTSGIAPMLSLVTQATDDPRLISLEERMRALLDGARGRDLSSGHLRPELSVEDLLAAMSMIAALTASTPPALRQSRVEHAWALLEKGVYAG</sequence>
<dbReference type="RefSeq" id="WP_301125827.1">
    <property type="nucleotide sequence ID" value="NZ_JAUHPV010000001.1"/>
</dbReference>
<evidence type="ECO:0000313" key="7">
    <source>
        <dbReference type="Proteomes" id="UP001172738"/>
    </source>
</evidence>
<dbReference type="Pfam" id="PF00440">
    <property type="entry name" value="TetR_N"/>
    <property type="match status" value="1"/>
</dbReference>
<dbReference type="Gene3D" id="1.10.357.10">
    <property type="entry name" value="Tetracycline Repressor, domain 2"/>
    <property type="match status" value="1"/>
</dbReference>
<organism evidence="6 7">
    <name type="scientific">Demequina zhanjiangensis</name>
    <dbReference type="NCBI Taxonomy" id="3051659"/>
    <lineage>
        <taxon>Bacteria</taxon>
        <taxon>Bacillati</taxon>
        <taxon>Actinomycetota</taxon>
        <taxon>Actinomycetes</taxon>
        <taxon>Micrococcales</taxon>
        <taxon>Demequinaceae</taxon>
        <taxon>Demequina</taxon>
    </lineage>
</organism>
<reference evidence="6" key="1">
    <citation type="submission" date="2023-06" db="EMBL/GenBank/DDBJ databases">
        <title>SYSU T00b26.</title>
        <authorList>
            <person name="Gao L."/>
            <person name="Fang B.-Z."/>
            <person name="Li W.-J."/>
        </authorList>
    </citation>
    <scope>NUCLEOTIDE SEQUENCE</scope>
    <source>
        <strain evidence="6">SYSU T00b26</strain>
    </source>
</reference>
<evidence type="ECO:0000259" key="5">
    <source>
        <dbReference type="PROSITE" id="PS50977"/>
    </source>
</evidence>
<keyword evidence="7" id="KW-1185">Reference proteome</keyword>
<proteinExistence type="predicted"/>
<evidence type="ECO:0000256" key="3">
    <source>
        <dbReference type="ARBA" id="ARBA00023163"/>
    </source>
</evidence>
<dbReference type="PANTHER" id="PTHR30055">
    <property type="entry name" value="HTH-TYPE TRANSCRIPTIONAL REGULATOR RUTR"/>
    <property type="match status" value="1"/>
</dbReference>
<feature type="DNA-binding region" description="H-T-H motif" evidence="4">
    <location>
        <begin position="36"/>
        <end position="55"/>
    </location>
</feature>
<evidence type="ECO:0000256" key="4">
    <source>
        <dbReference type="PROSITE-ProRule" id="PRU00335"/>
    </source>
</evidence>
<dbReference type="EMBL" id="JAUHPV010000001">
    <property type="protein sequence ID" value="MDN4471815.1"/>
    <property type="molecule type" value="Genomic_DNA"/>
</dbReference>
<keyword evidence="3" id="KW-0804">Transcription</keyword>
<comment type="caution">
    <text evidence="6">The sequence shown here is derived from an EMBL/GenBank/DDBJ whole genome shotgun (WGS) entry which is preliminary data.</text>
</comment>
<keyword evidence="1" id="KW-0805">Transcription regulation</keyword>
<dbReference type="PANTHER" id="PTHR30055:SF234">
    <property type="entry name" value="HTH-TYPE TRANSCRIPTIONAL REGULATOR BETI"/>
    <property type="match status" value="1"/>
</dbReference>
<dbReference type="PROSITE" id="PS50977">
    <property type="entry name" value="HTH_TETR_2"/>
    <property type="match status" value="1"/>
</dbReference>
<dbReference type="InterPro" id="IPR009057">
    <property type="entry name" value="Homeodomain-like_sf"/>
</dbReference>
<evidence type="ECO:0000256" key="1">
    <source>
        <dbReference type="ARBA" id="ARBA00023015"/>
    </source>
</evidence>
<accession>A0ABT8FY61</accession>
<dbReference type="InterPro" id="IPR050109">
    <property type="entry name" value="HTH-type_TetR-like_transc_reg"/>
</dbReference>
<dbReference type="SUPFAM" id="SSF46689">
    <property type="entry name" value="Homeodomain-like"/>
    <property type="match status" value="1"/>
</dbReference>
<dbReference type="Proteomes" id="UP001172738">
    <property type="component" value="Unassembled WGS sequence"/>
</dbReference>
<evidence type="ECO:0000313" key="6">
    <source>
        <dbReference type="EMBL" id="MDN4471815.1"/>
    </source>
</evidence>
<gene>
    <name evidence="6" type="ORF">QQX04_02265</name>
</gene>
<dbReference type="InterPro" id="IPR001647">
    <property type="entry name" value="HTH_TetR"/>
</dbReference>
<dbReference type="PRINTS" id="PR00455">
    <property type="entry name" value="HTHTETR"/>
</dbReference>